<evidence type="ECO:0000313" key="2">
    <source>
        <dbReference type="Proteomes" id="UP000192422"/>
    </source>
</evidence>
<dbReference type="InterPro" id="IPR009267">
    <property type="entry name" value="NTP_transf_6"/>
</dbReference>
<keyword evidence="2" id="KW-1185">Reference proteome</keyword>
<dbReference type="Proteomes" id="UP000192422">
    <property type="component" value="Chromosome"/>
</dbReference>
<evidence type="ECO:0000313" key="1">
    <source>
        <dbReference type="EMBL" id="QPZ93112.1"/>
    </source>
</evidence>
<name>A0ABX6YZ16_9RHOB</name>
<protein>
    <submittedName>
        <fullName evidence="1">Nucleotidyltransferase family protein</fullName>
    </submittedName>
</protein>
<dbReference type="PANTHER" id="PTHR39166">
    <property type="entry name" value="BLL1166 PROTEIN"/>
    <property type="match status" value="1"/>
</dbReference>
<dbReference type="Pfam" id="PF06042">
    <property type="entry name" value="NTP_transf_6"/>
    <property type="match status" value="1"/>
</dbReference>
<dbReference type="PANTHER" id="PTHR39166:SF1">
    <property type="entry name" value="BLL1166 PROTEIN"/>
    <property type="match status" value="1"/>
</dbReference>
<organism evidence="1 2">
    <name type="scientific">Thioclava electrotropha</name>
    <dbReference type="NCBI Taxonomy" id="1549850"/>
    <lineage>
        <taxon>Bacteria</taxon>
        <taxon>Pseudomonadati</taxon>
        <taxon>Pseudomonadota</taxon>
        <taxon>Alphaproteobacteria</taxon>
        <taxon>Rhodobacterales</taxon>
        <taxon>Paracoccaceae</taxon>
        <taxon>Thioclava</taxon>
    </lineage>
</organism>
<sequence length="179" mass="20591">MASLLRENRQRWEILELVESLNLRQGSIGAGFVRNFVWDALHGRASDCRDEDTDVLYFDDKNLDPASDEAFENWLRQAAPEYQWSVKNQARMHLRNGDSPYCSVADAMRYWPETATAVAAQRSGSDCRILAPFTLNDLCSMILRPASSLPHKREAFRTRVQSKGWLERWPLVRVVEMSA</sequence>
<gene>
    <name evidence="1" type="ORF">AKL02_006015</name>
</gene>
<accession>A0ABX6YZ16</accession>
<proteinExistence type="predicted"/>
<reference evidence="1 2" key="1">
    <citation type="submission" date="2020-05" db="EMBL/GenBank/DDBJ databases">
        <title>Thioclava electrotropha strain Elox9 finished genome.</title>
        <authorList>
            <person name="Rowe A.R."/>
            <person name="Wilbanks E.G."/>
        </authorList>
    </citation>
    <scope>NUCLEOTIDE SEQUENCE [LARGE SCALE GENOMIC DNA]</scope>
    <source>
        <strain evidence="1 2">Elox9</strain>
    </source>
</reference>
<dbReference type="EMBL" id="CP053562">
    <property type="protein sequence ID" value="QPZ93112.1"/>
    <property type="molecule type" value="Genomic_DNA"/>
</dbReference>